<feature type="transmembrane region" description="Helical" evidence="1">
    <location>
        <begin position="9"/>
        <end position="27"/>
    </location>
</feature>
<organism evidence="2 3">
    <name type="scientific">Pseudoalteromonas peptidolytica F12-50-A1</name>
    <dbReference type="NCBI Taxonomy" id="1315280"/>
    <lineage>
        <taxon>Bacteria</taxon>
        <taxon>Pseudomonadati</taxon>
        <taxon>Pseudomonadota</taxon>
        <taxon>Gammaproteobacteria</taxon>
        <taxon>Alteromonadales</taxon>
        <taxon>Pseudoalteromonadaceae</taxon>
        <taxon>Pseudoalteromonas</taxon>
    </lineage>
</organism>
<gene>
    <name evidence="2" type="ORF">PPEP_b0595</name>
</gene>
<evidence type="ECO:0000313" key="3">
    <source>
        <dbReference type="Proteomes" id="UP000660708"/>
    </source>
</evidence>
<proteinExistence type="predicted"/>
<sequence>MAHKSVKTFAGWGVVTLSVLALAPSIVPGSMAVLAFYISLTLLLVSLFTISSASYRHFKFTAIIVGVGMLFLNDYLRVVIPSPESTWSSKIGLYLIYVLITVIGIIKIKTQPVH</sequence>
<evidence type="ECO:0000256" key="1">
    <source>
        <dbReference type="SAM" id="Phobius"/>
    </source>
</evidence>
<feature type="transmembrane region" description="Helical" evidence="1">
    <location>
        <begin position="33"/>
        <end position="53"/>
    </location>
</feature>
<dbReference type="AlphaFoldDB" id="A0A8I0T6X0"/>
<name>A0A8I0T6X0_9GAMM</name>
<keyword evidence="1" id="KW-0472">Membrane</keyword>
<reference evidence="2 3" key="1">
    <citation type="submission" date="2015-06" db="EMBL/GenBank/DDBJ databases">
        <title>Genome sequence of Pseudoalteromonas peptidolytica.</title>
        <authorList>
            <person name="Xie B.-B."/>
            <person name="Rong J.-C."/>
            <person name="Qin Q.-L."/>
            <person name="Zhang Y.-Z."/>
        </authorList>
    </citation>
    <scope>NUCLEOTIDE SEQUENCE [LARGE SCALE GENOMIC DNA]</scope>
    <source>
        <strain evidence="2 3">F12-50-A1</strain>
    </source>
</reference>
<comment type="caution">
    <text evidence="2">The sequence shown here is derived from an EMBL/GenBank/DDBJ whole genome shotgun (WGS) entry which is preliminary data.</text>
</comment>
<accession>A0A8I0T6X0</accession>
<feature type="transmembrane region" description="Helical" evidence="1">
    <location>
        <begin position="91"/>
        <end position="108"/>
    </location>
</feature>
<dbReference type="EMBL" id="AQHF01000034">
    <property type="protein sequence ID" value="MBE0348768.1"/>
    <property type="molecule type" value="Genomic_DNA"/>
</dbReference>
<dbReference type="Proteomes" id="UP000660708">
    <property type="component" value="Unassembled WGS sequence"/>
</dbReference>
<keyword evidence="1" id="KW-1133">Transmembrane helix</keyword>
<keyword evidence="1" id="KW-0812">Transmembrane</keyword>
<protein>
    <submittedName>
        <fullName evidence="2">Uncharacterized protein</fullName>
    </submittedName>
</protein>
<dbReference type="RefSeq" id="WP_128731530.1">
    <property type="nucleotide sequence ID" value="NZ_AQHF01000034.1"/>
</dbReference>
<evidence type="ECO:0000313" key="2">
    <source>
        <dbReference type="EMBL" id="MBE0348768.1"/>
    </source>
</evidence>
<feature type="transmembrane region" description="Helical" evidence="1">
    <location>
        <begin position="60"/>
        <end position="79"/>
    </location>
</feature>
<keyword evidence="3" id="KW-1185">Reference proteome</keyword>